<dbReference type="Gene3D" id="3.90.75.10">
    <property type="entry name" value="Homing Intron 3 (I-ppo) Encoded Endonuclease, Chain A"/>
    <property type="match status" value="1"/>
</dbReference>
<evidence type="ECO:0000259" key="2">
    <source>
        <dbReference type="Pfam" id="PF05551"/>
    </source>
</evidence>
<dbReference type="GO" id="GO:0004519">
    <property type="term" value="F:endonuclease activity"/>
    <property type="evidence" value="ECO:0007669"/>
    <property type="project" value="InterPro"/>
</dbReference>
<protein>
    <recommendedName>
        <fullName evidence="2">Zinc-binding loop region of homing endonuclease domain-containing protein</fullName>
    </recommendedName>
</protein>
<dbReference type="AlphaFoldDB" id="A0A9N9KP55"/>
<evidence type="ECO:0000313" key="3">
    <source>
        <dbReference type="EMBL" id="CAG8949560.1"/>
    </source>
</evidence>
<feature type="region of interest" description="Disordered" evidence="1">
    <location>
        <begin position="159"/>
        <end position="188"/>
    </location>
</feature>
<dbReference type="SUPFAM" id="SSF54060">
    <property type="entry name" value="His-Me finger endonucleases"/>
    <property type="match status" value="1"/>
</dbReference>
<dbReference type="Proteomes" id="UP000696280">
    <property type="component" value="Unassembled WGS sequence"/>
</dbReference>
<dbReference type="InterPro" id="IPR044925">
    <property type="entry name" value="His-Me_finger_sf"/>
</dbReference>
<evidence type="ECO:0000256" key="1">
    <source>
        <dbReference type="SAM" id="MobiDB-lite"/>
    </source>
</evidence>
<dbReference type="InterPro" id="IPR008704">
    <property type="entry name" value="Endonuclease_Zinc-binding_loop"/>
</dbReference>
<comment type="caution">
    <text evidence="3">The sequence shown here is derived from an EMBL/GenBank/DDBJ whole genome shotgun (WGS) entry which is preliminary data.</text>
</comment>
<feature type="compositionally biased region" description="Basic and acidic residues" evidence="1">
    <location>
        <begin position="159"/>
        <end position="178"/>
    </location>
</feature>
<feature type="region of interest" description="Disordered" evidence="1">
    <location>
        <begin position="76"/>
        <end position="98"/>
    </location>
</feature>
<proteinExistence type="predicted"/>
<reference evidence="3" key="1">
    <citation type="submission" date="2021-07" db="EMBL/GenBank/DDBJ databases">
        <authorList>
            <person name="Durling M."/>
        </authorList>
    </citation>
    <scope>NUCLEOTIDE SEQUENCE</scope>
</reference>
<dbReference type="OrthoDB" id="5386048at2759"/>
<feature type="region of interest" description="Disordered" evidence="1">
    <location>
        <begin position="441"/>
        <end position="466"/>
    </location>
</feature>
<feature type="compositionally biased region" description="Polar residues" evidence="1">
    <location>
        <begin position="76"/>
        <end position="94"/>
    </location>
</feature>
<organism evidence="3 4">
    <name type="scientific">Hymenoscyphus fraxineus</name>
    <dbReference type="NCBI Taxonomy" id="746836"/>
    <lineage>
        <taxon>Eukaryota</taxon>
        <taxon>Fungi</taxon>
        <taxon>Dikarya</taxon>
        <taxon>Ascomycota</taxon>
        <taxon>Pezizomycotina</taxon>
        <taxon>Leotiomycetes</taxon>
        <taxon>Helotiales</taxon>
        <taxon>Helotiaceae</taxon>
        <taxon>Hymenoscyphus</taxon>
    </lineage>
</organism>
<feature type="domain" description="Zinc-binding loop region of homing endonuclease" evidence="2">
    <location>
        <begin position="347"/>
        <end position="395"/>
    </location>
</feature>
<keyword evidence="4" id="KW-1185">Reference proteome</keyword>
<name>A0A9N9KP55_9HELO</name>
<gene>
    <name evidence="3" type="ORF">HYFRA_00007793</name>
</gene>
<dbReference type="InterPro" id="IPR044930">
    <property type="entry name" value="Homing_endonuclease_His-Me"/>
</dbReference>
<dbReference type="Pfam" id="PF05551">
    <property type="entry name" value="zf-His_Me_endon"/>
    <property type="match status" value="1"/>
</dbReference>
<feature type="compositionally biased region" description="Acidic residues" evidence="1">
    <location>
        <begin position="441"/>
        <end position="452"/>
    </location>
</feature>
<feature type="region of interest" description="Disordered" evidence="1">
    <location>
        <begin position="24"/>
        <end position="58"/>
    </location>
</feature>
<dbReference type="EMBL" id="CAJVRL010000014">
    <property type="protein sequence ID" value="CAG8949560.1"/>
    <property type="molecule type" value="Genomic_DNA"/>
</dbReference>
<sequence length="466" mass="51020">MSSPTPTPSLDEILSDSVFPYLMPSIETDDVEEHSHEAEPAPTLMPQNSASKRKASDDFAEWGRPKKIFIDLTEIDTSPEASQAPSEVRLTQDTNGKEVEHGKAVDNTVDTSEALAAAAIGSCPGYNVGEAALGATTSPGSSQDEGCFEKYATPKEYFDRDNGEEGIEGDRGGSDLKPEGNITQSPPFNITEHIQPIIETSSSPVHENHALLNPQSTQPMAPIPKPSVPPPGQLSCKERKRLVVSLATRPAKLTQDLKAWLRTTNDLLDPFREDDDCWLHPSPPPARLKNGRLFARHIISKRFTFTCPSPYAPYELQTHSLTIPYGIAHHLVYHSLTLQQQDGWINQNWQNSHLCGNWTCLNPEHLTVESRGINVSRNNCFSHRVGCFHDPSCLKDRKVPLGSDGLVVPMEDGGWQVGISGERYGWAEMDYGEDGGIVEDEDVGLDDIDINSDGEPGGAGEEDGAY</sequence>
<evidence type="ECO:0000313" key="4">
    <source>
        <dbReference type="Proteomes" id="UP000696280"/>
    </source>
</evidence>
<accession>A0A9N9KP55</accession>